<evidence type="ECO:0008006" key="4">
    <source>
        <dbReference type="Google" id="ProtNLM"/>
    </source>
</evidence>
<protein>
    <recommendedName>
        <fullName evidence="4">BTB domain-containing protein</fullName>
    </recommendedName>
</protein>
<dbReference type="Gene3D" id="3.30.710.10">
    <property type="entry name" value="Potassium Channel Kv1.1, Chain A"/>
    <property type="match status" value="1"/>
</dbReference>
<dbReference type="Proteomes" id="UP000664859">
    <property type="component" value="Unassembled WGS sequence"/>
</dbReference>
<gene>
    <name evidence="2" type="ORF">JKP88DRAFT_324315</name>
</gene>
<comment type="caution">
    <text evidence="2">The sequence shown here is derived from an EMBL/GenBank/DDBJ whole genome shotgun (WGS) entry which is preliminary data.</text>
</comment>
<feature type="region of interest" description="Disordered" evidence="1">
    <location>
        <begin position="28"/>
        <end position="50"/>
    </location>
</feature>
<reference evidence="2" key="1">
    <citation type="submission" date="2021-02" db="EMBL/GenBank/DDBJ databases">
        <title>First Annotated Genome of the Yellow-green Alga Tribonema minus.</title>
        <authorList>
            <person name="Mahan K.M."/>
        </authorList>
    </citation>
    <scope>NUCLEOTIDE SEQUENCE</scope>
    <source>
        <strain evidence="2">UTEX B ZZ1240</strain>
    </source>
</reference>
<proteinExistence type="predicted"/>
<evidence type="ECO:0000313" key="3">
    <source>
        <dbReference type="Proteomes" id="UP000664859"/>
    </source>
</evidence>
<organism evidence="2 3">
    <name type="scientific">Tribonema minus</name>
    <dbReference type="NCBI Taxonomy" id="303371"/>
    <lineage>
        <taxon>Eukaryota</taxon>
        <taxon>Sar</taxon>
        <taxon>Stramenopiles</taxon>
        <taxon>Ochrophyta</taxon>
        <taxon>PX clade</taxon>
        <taxon>Xanthophyceae</taxon>
        <taxon>Tribonematales</taxon>
        <taxon>Tribonemataceae</taxon>
        <taxon>Tribonema</taxon>
    </lineage>
</organism>
<dbReference type="InterPro" id="IPR011333">
    <property type="entry name" value="SKP1/BTB/POZ_sf"/>
</dbReference>
<keyword evidence="3" id="KW-1185">Reference proteome</keyword>
<dbReference type="EMBL" id="JAFCMP010000401">
    <property type="protein sequence ID" value="KAG5180295.1"/>
    <property type="molecule type" value="Genomic_DNA"/>
</dbReference>
<evidence type="ECO:0000256" key="1">
    <source>
        <dbReference type="SAM" id="MobiDB-lite"/>
    </source>
</evidence>
<evidence type="ECO:0000313" key="2">
    <source>
        <dbReference type="EMBL" id="KAG5180295.1"/>
    </source>
</evidence>
<dbReference type="AlphaFoldDB" id="A0A836CBJ3"/>
<accession>A0A836CBJ3</accession>
<name>A0A836CBJ3_9STRA</name>
<sequence>MDAKRLASMWDDPQLKDVVVNIVHDHHTAQASAEEPSESAAKRLKRDGGGPAKEGVYKQLLLHATVLSAASSYFDATLRISEEPGSQYYALPITVSSEQEGGAVEDMLRSIYISTVPSDMSIDRALGVLQAAYKSDVSEVISRYSTWVSLQPEVDEECAATFFDLSEDIRERITATFSKVAYDKVCNDLFDIEKTMIDDRLRTRLLALPQDVIAKFLDDDRTKTTHKNSVVSLLVHWAIGSGHRTVPDELAHCVRLLSVSPVYLGASCSFFPLRTVPVVALLTMAYAHEGVSKQIEEDNIDSGERLGKALTGLEGSEVGVLYPPVGNDDDAADLKRYTQAQLTVLKYTN</sequence>